<dbReference type="CDD" id="cd01400">
    <property type="entry name" value="6PGL"/>
    <property type="match status" value="1"/>
</dbReference>
<comment type="pathway">
    <text evidence="3 7">Carbohydrate degradation; pentose phosphate pathway; D-ribulose 5-phosphate from D-glucose 6-phosphate (oxidative stage): step 2/3.</text>
</comment>
<keyword evidence="7" id="KW-0378">Hydrolase</keyword>
<evidence type="ECO:0000256" key="6">
    <source>
        <dbReference type="ARBA" id="ARBA00020337"/>
    </source>
</evidence>
<evidence type="ECO:0000313" key="10">
    <source>
        <dbReference type="Proteomes" id="UP000253529"/>
    </source>
</evidence>
<dbReference type="GO" id="GO:0017057">
    <property type="term" value="F:6-phosphogluconolactonase activity"/>
    <property type="evidence" value="ECO:0007669"/>
    <property type="project" value="UniProtKB-UniRule"/>
</dbReference>
<evidence type="ECO:0000256" key="3">
    <source>
        <dbReference type="ARBA" id="ARBA00004961"/>
    </source>
</evidence>
<dbReference type="InterPro" id="IPR037171">
    <property type="entry name" value="NagB/RpiA_transferase-like"/>
</dbReference>
<protein>
    <recommendedName>
        <fullName evidence="6 7">6-phosphogluconolactonase</fullName>
        <shortName evidence="7">6PGL</shortName>
        <ecNumber evidence="5 7">3.1.1.31</ecNumber>
    </recommendedName>
</protein>
<evidence type="ECO:0000256" key="4">
    <source>
        <dbReference type="ARBA" id="ARBA00010662"/>
    </source>
</evidence>
<dbReference type="NCBIfam" id="TIGR01198">
    <property type="entry name" value="pgl"/>
    <property type="match status" value="1"/>
</dbReference>
<evidence type="ECO:0000256" key="5">
    <source>
        <dbReference type="ARBA" id="ARBA00013198"/>
    </source>
</evidence>
<dbReference type="Gene3D" id="3.40.50.1360">
    <property type="match status" value="1"/>
</dbReference>
<dbReference type="InterPro" id="IPR006148">
    <property type="entry name" value="Glc/Gal-6P_isomerase"/>
</dbReference>
<dbReference type="InterPro" id="IPR039104">
    <property type="entry name" value="6PGL"/>
</dbReference>
<comment type="similarity">
    <text evidence="4 7">Belongs to the glucosamine/galactosamine-6-phosphate isomerase family. 6-phosphogluconolactonase subfamily.</text>
</comment>
<dbReference type="RefSeq" id="WP_113890311.1">
    <property type="nucleotide sequence ID" value="NZ_QNRK01000017.1"/>
</dbReference>
<dbReference type="GO" id="GO:0005975">
    <property type="term" value="P:carbohydrate metabolic process"/>
    <property type="evidence" value="ECO:0007669"/>
    <property type="project" value="UniProtKB-UniRule"/>
</dbReference>
<evidence type="ECO:0000256" key="7">
    <source>
        <dbReference type="RuleBase" id="RU365095"/>
    </source>
</evidence>
<organism evidence="9 10">
    <name type="scientific">Roseiarcus fermentans</name>
    <dbReference type="NCBI Taxonomy" id="1473586"/>
    <lineage>
        <taxon>Bacteria</taxon>
        <taxon>Pseudomonadati</taxon>
        <taxon>Pseudomonadota</taxon>
        <taxon>Alphaproteobacteria</taxon>
        <taxon>Hyphomicrobiales</taxon>
        <taxon>Roseiarcaceae</taxon>
        <taxon>Roseiarcus</taxon>
    </lineage>
</organism>
<dbReference type="PANTHER" id="PTHR11054:SF0">
    <property type="entry name" value="6-PHOSPHOGLUCONOLACTONASE"/>
    <property type="match status" value="1"/>
</dbReference>
<dbReference type="AlphaFoldDB" id="A0A366F983"/>
<dbReference type="Pfam" id="PF01182">
    <property type="entry name" value="Glucosamine_iso"/>
    <property type="match status" value="1"/>
</dbReference>
<dbReference type="EC" id="3.1.1.31" evidence="5 7"/>
<dbReference type="PANTHER" id="PTHR11054">
    <property type="entry name" value="6-PHOSPHOGLUCONOLACTONASE"/>
    <property type="match status" value="1"/>
</dbReference>
<evidence type="ECO:0000313" key="9">
    <source>
        <dbReference type="EMBL" id="RBP11214.1"/>
    </source>
</evidence>
<comment type="function">
    <text evidence="2 7">Hydrolysis of 6-phosphogluconolactone to 6-phosphogluconate.</text>
</comment>
<dbReference type="Proteomes" id="UP000253529">
    <property type="component" value="Unassembled WGS sequence"/>
</dbReference>
<feature type="domain" description="Glucosamine/galactosamine-6-phosphate isomerase" evidence="8">
    <location>
        <begin position="24"/>
        <end position="238"/>
    </location>
</feature>
<dbReference type="GO" id="GO:0006098">
    <property type="term" value="P:pentose-phosphate shunt"/>
    <property type="evidence" value="ECO:0007669"/>
    <property type="project" value="UniProtKB-UniPathway"/>
</dbReference>
<gene>
    <name evidence="7" type="primary">pgl</name>
    <name evidence="9" type="ORF">DFR50_117100</name>
</gene>
<dbReference type="UniPathway" id="UPA00115">
    <property type="reaction ID" value="UER00409"/>
</dbReference>
<dbReference type="InterPro" id="IPR005900">
    <property type="entry name" value="6-phosphogluconolactonase_DevB"/>
</dbReference>
<evidence type="ECO:0000256" key="1">
    <source>
        <dbReference type="ARBA" id="ARBA00000832"/>
    </source>
</evidence>
<accession>A0A366F983</accession>
<dbReference type="EMBL" id="QNRK01000017">
    <property type="protein sequence ID" value="RBP11214.1"/>
    <property type="molecule type" value="Genomic_DNA"/>
</dbReference>
<keyword evidence="10" id="KW-1185">Reference proteome</keyword>
<comment type="caution">
    <text evidence="9">The sequence shown here is derived from an EMBL/GenBank/DDBJ whole genome shotgun (WGS) entry which is preliminary data.</text>
</comment>
<proteinExistence type="inferred from homology"/>
<comment type="catalytic activity">
    <reaction evidence="1 7">
        <text>6-phospho-D-glucono-1,5-lactone + H2O = 6-phospho-D-gluconate + H(+)</text>
        <dbReference type="Rhea" id="RHEA:12556"/>
        <dbReference type="ChEBI" id="CHEBI:15377"/>
        <dbReference type="ChEBI" id="CHEBI:15378"/>
        <dbReference type="ChEBI" id="CHEBI:57955"/>
        <dbReference type="ChEBI" id="CHEBI:58759"/>
        <dbReference type="EC" id="3.1.1.31"/>
    </reaction>
</comment>
<dbReference type="OrthoDB" id="9810967at2"/>
<evidence type="ECO:0000259" key="8">
    <source>
        <dbReference type="Pfam" id="PF01182"/>
    </source>
</evidence>
<evidence type="ECO:0000256" key="2">
    <source>
        <dbReference type="ARBA" id="ARBA00002681"/>
    </source>
</evidence>
<reference evidence="9 10" key="1">
    <citation type="submission" date="2018-06" db="EMBL/GenBank/DDBJ databases">
        <title>Genomic Encyclopedia of Type Strains, Phase IV (KMG-IV): sequencing the most valuable type-strain genomes for metagenomic binning, comparative biology and taxonomic classification.</title>
        <authorList>
            <person name="Goeker M."/>
        </authorList>
    </citation>
    <scope>NUCLEOTIDE SEQUENCE [LARGE SCALE GENOMIC DNA]</scope>
    <source>
        <strain evidence="9 10">DSM 24875</strain>
    </source>
</reference>
<dbReference type="SUPFAM" id="SSF100950">
    <property type="entry name" value="NagB/RpiA/CoA transferase-like"/>
    <property type="match status" value="1"/>
</dbReference>
<sequence>MSETLSVAAPDGSISEAVVYADFASLIAGAADTIAAAAAEAIAARGRFTIALSGGNTPRPVYQRLASATIDWPHVHVFFGDERCVSPRDARSNYHMAKVALLDRVPVPSEHVYRLRGEDPPEAAADAYAAELRRALGEDGRLDLVLLGLGHDAHTASLFPGLAAATETRRTVMASYVEFVGMWRLSLTPAAINAARRVLFVVTGEDKAEILRRVLKGPREPVVLPAQAIHPKERPATWLLDRQAAAKLK</sequence>
<name>A0A366F983_9HYPH</name>